<keyword evidence="1" id="KW-0732">Signal</keyword>
<proteinExistence type="predicted"/>
<dbReference type="EMBL" id="LJTC01000002">
    <property type="protein sequence ID" value="KPM84797.1"/>
    <property type="molecule type" value="Genomic_DNA"/>
</dbReference>
<organism evidence="2 3">
    <name type="scientific">Pseudoalteromonas lipolytica</name>
    <dbReference type="NCBI Taxonomy" id="570156"/>
    <lineage>
        <taxon>Bacteria</taxon>
        <taxon>Pseudomonadati</taxon>
        <taxon>Pseudomonadota</taxon>
        <taxon>Gammaproteobacteria</taxon>
        <taxon>Alteromonadales</taxon>
        <taxon>Pseudoalteromonadaceae</taxon>
        <taxon>Pseudoalteromonas</taxon>
    </lineage>
</organism>
<evidence type="ECO:0008006" key="4">
    <source>
        <dbReference type="Google" id="ProtNLM"/>
    </source>
</evidence>
<reference evidence="2 3" key="1">
    <citation type="submission" date="2015-09" db="EMBL/GenBank/DDBJ databases">
        <title>Draft Genome Sequence of Pseudoalteromonas lipolytica UCD-48B.</title>
        <authorList>
            <person name="Krusor M."/>
            <person name="Coil D.A."/>
            <person name="Lang J.M."/>
            <person name="Eisen J.A."/>
            <person name="Alexiev A."/>
        </authorList>
    </citation>
    <scope>NUCLEOTIDE SEQUENCE [LARGE SCALE GENOMIC DNA]</scope>
    <source>
        <strain evidence="2 3">UCD-48B</strain>
    </source>
</reference>
<dbReference type="PATRIC" id="fig|570156.3.peg.626"/>
<feature type="chain" id="PRO_5006138298" description="Lipoprotein" evidence="1">
    <location>
        <begin position="20"/>
        <end position="334"/>
    </location>
</feature>
<dbReference type="PROSITE" id="PS51257">
    <property type="entry name" value="PROKAR_LIPOPROTEIN"/>
    <property type="match status" value="1"/>
</dbReference>
<sequence length="334" mass="38585">MLRQIVLLVVASVMLIACSEQTSGFKTFSEGQQALQTINNLLSTQEQQSEAASWPFSESYLQARHQAYQGLKTTTLDVSQQAQLNYLIIAERYPERYFVWPVQRDVINQARLVDDYSVNELANWLELVETQLIAAEQSNLKLNKIELTLLHNMVKSHLDNSDDSVQAALNKLNQYLTQYKPRTKLGLVGLANGKDWYQSKLNYFSGETKPPLTWLSEIQASLKQSQNADFVLPVSDSHAKPLVMNYFVESHQHTGLDWQLDYLDPLKSKRKLTKDEQYFWQVMMETDLGIHYHTWSEQQARVSLMKRLGVNQQQADWLIEDIVLYPAMSFIFIN</sequence>
<name>A0A0P7E4U3_9GAMM</name>
<dbReference type="AlphaFoldDB" id="A0A0P7E4U3"/>
<evidence type="ECO:0000313" key="3">
    <source>
        <dbReference type="Proteomes" id="UP000050378"/>
    </source>
</evidence>
<dbReference type="STRING" id="570156.AOG27_03140"/>
<evidence type="ECO:0000313" key="2">
    <source>
        <dbReference type="EMBL" id="KPM84797.1"/>
    </source>
</evidence>
<protein>
    <recommendedName>
        <fullName evidence="4">Lipoprotein</fullName>
    </recommendedName>
</protein>
<accession>A0A0P7E4U3</accession>
<feature type="signal peptide" evidence="1">
    <location>
        <begin position="1"/>
        <end position="19"/>
    </location>
</feature>
<dbReference type="Proteomes" id="UP000050378">
    <property type="component" value="Unassembled WGS sequence"/>
</dbReference>
<comment type="caution">
    <text evidence="2">The sequence shown here is derived from an EMBL/GenBank/DDBJ whole genome shotgun (WGS) entry which is preliminary data.</text>
</comment>
<gene>
    <name evidence="2" type="ORF">AOG27_03140</name>
</gene>
<evidence type="ECO:0000256" key="1">
    <source>
        <dbReference type="SAM" id="SignalP"/>
    </source>
</evidence>
<dbReference type="OrthoDB" id="6296161at2"/>
<dbReference type="RefSeq" id="WP_054551554.1">
    <property type="nucleotide sequence ID" value="NZ_LJTC01000002.1"/>
</dbReference>